<dbReference type="Gene3D" id="3.20.20.380">
    <property type="entry name" value="Copper homeostasis (CutC) domain"/>
    <property type="match status" value="1"/>
</dbReference>
<dbReference type="SUPFAM" id="SSF110395">
    <property type="entry name" value="CutC-like"/>
    <property type="match status" value="1"/>
</dbReference>
<evidence type="ECO:0000256" key="1">
    <source>
        <dbReference type="ARBA" id="ARBA00007768"/>
    </source>
</evidence>
<dbReference type="Proteomes" id="UP000182725">
    <property type="component" value="Unassembled WGS sequence"/>
</dbReference>
<evidence type="ECO:0000256" key="3">
    <source>
        <dbReference type="SAM" id="MobiDB-lite"/>
    </source>
</evidence>
<dbReference type="EMBL" id="FNTV01000001">
    <property type="protein sequence ID" value="SED97844.1"/>
    <property type="molecule type" value="Genomic_DNA"/>
</dbReference>
<keyword evidence="2" id="KW-0963">Cytoplasm</keyword>
<comment type="caution">
    <text evidence="2">Once thought to be involved in copper homeostasis, experiments in E.coli have shown this is not the case.</text>
</comment>
<comment type="similarity">
    <text evidence="1 2">Belongs to the CutC family.</text>
</comment>
<evidence type="ECO:0000313" key="5">
    <source>
        <dbReference type="Proteomes" id="UP000182725"/>
    </source>
</evidence>
<dbReference type="InterPro" id="IPR005627">
    <property type="entry name" value="CutC-like"/>
</dbReference>
<dbReference type="GO" id="GO:0005507">
    <property type="term" value="F:copper ion binding"/>
    <property type="evidence" value="ECO:0007669"/>
    <property type="project" value="TreeGrafter"/>
</dbReference>
<proteinExistence type="inferred from homology"/>
<dbReference type="PANTHER" id="PTHR12598">
    <property type="entry name" value="COPPER HOMEOSTASIS PROTEIN CUTC"/>
    <property type="match status" value="1"/>
</dbReference>
<feature type="region of interest" description="Disordered" evidence="3">
    <location>
        <begin position="218"/>
        <end position="238"/>
    </location>
</feature>
<dbReference type="HAMAP" id="MF_00795">
    <property type="entry name" value="CutC"/>
    <property type="match status" value="1"/>
</dbReference>
<dbReference type="InterPro" id="IPR036822">
    <property type="entry name" value="CutC-like_dom_sf"/>
</dbReference>
<reference evidence="4 5" key="1">
    <citation type="submission" date="2016-10" db="EMBL/GenBank/DDBJ databases">
        <authorList>
            <person name="de Groot N.N."/>
        </authorList>
    </citation>
    <scope>NUCLEOTIDE SEQUENCE [LARGE SCALE GENOMIC DNA]</scope>
    <source>
        <strain evidence="4 5">DSM 22274</strain>
    </source>
</reference>
<dbReference type="RefSeq" id="WP_244516698.1">
    <property type="nucleotide sequence ID" value="NZ_FNTV01000001.1"/>
</dbReference>
<accession>A0A1H5F3J9</accession>
<dbReference type="PANTHER" id="PTHR12598:SF0">
    <property type="entry name" value="COPPER HOMEOSTASIS PROTEIN CUTC HOMOLOG"/>
    <property type="match status" value="1"/>
</dbReference>
<dbReference type="AlphaFoldDB" id="A0A1H5F3J9"/>
<evidence type="ECO:0000313" key="4">
    <source>
        <dbReference type="EMBL" id="SED97844.1"/>
    </source>
</evidence>
<protein>
    <recommendedName>
        <fullName evidence="2">PF03932 family protein CutC</fullName>
    </recommendedName>
</protein>
<sequence>MTIHNGTAASGTHPWRPALEIAVQDPAGAKVAALAGVDRLELCSGLSTGGLTPSPGLVRMVADAAGPGRVHVLVRPREGGFVYSPAEVDLMVQDVRMLAATDGVAGVVVGALAPGGALDVDATARMVEAAGSLEVTFHRAIDVCPDPLTLLDGLLELGIARVLTSGCAARSIDGIETIAALAQRAGNRLQIQAGGGVRIQDFPALLAAGAAAVHLSARRQENSAGPSGPGGGSQGFDVTDPQIVTQAVAAVAALR</sequence>
<evidence type="ECO:0000256" key="2">
    <source>
        <dbReference type="HAMAP-Rule" id="MF_00795"/>
    </source>
</evidence>
<gene>
    <name evidence="2" type="primary">cutC</name>
    <name evidence="4" type="ORF">SAMN04489740_0409</name>
</gene>
<dbReference type="Pfam" id="PF03932">
    <property type="entry name" value="CutC"/>
    <property type="match status" value="1"/>
</dbReference>
<organism evidence="4 5">
    <name type="scientific">Arthrobacter alpinus</name>
    <dbReference type="NCBI Taxonomy" id="656366"/>
    <lineage>
        <taxon>Bacteria</taxon>
        <taxon>Bacillati</taxon>
        <taxon>Actinomycetota</taxon>
        <taxon>Actinomycetes</taxon>
        <taxon>Micrococcales</taxon>
        <taxon>Micrococcaceae</taxon>
        <taxon>Arthrobacter</taxon>
    </lineage>
</organism>
<name>A0A1H5F3J9_9MICC</name>
<comment type="subcellular location">
    <subcellularLocation>
        <location evidence="2">Cytoplasm</location>
    </subcellularLocation>
</comment>
<dbReference type="GO" id="GO:0005737">
    <property type="term" value="C:cytoplasm"/>
    <property type="evidence" value="ECO:0007669"/>
    <property type="project" value="UniProtKB-SubCell"/>
</dbReference>